<dbReference type="NCBIfam" id="TIGR03187">
    <property type="entry name" value="DGQHR"/>
    <property type="match status" value="1"/>
</dbReference>
<protein>
    <recommendedName>
        <fullName evidence="3">DGQHR domain-containing protein</fullName>
    </recommendedName>
</protein>
<dbReference type="InterPro" id="IPR017601">
    <property type="entry name" value="DGQHR-contain_dom"/>
</dbReference>
<dbReference type="EMBL" id="CP017786">
    <property type="protein sequence ID" value="AOZ88736.1"/>
    <property type="molecule type" value="Genomic_DNA"/>
</dbReference>
<dbReference type="InterPro" id="IPR017642">
    <property type="entry name" value="DNA_S_mod_DndB"/>
</dbReference>
<evidence type="ECO:0008006" key="3">
    <source>
        <dbReference type="Google" id="ProtNLM"/>
    </source>
</evidence>
<organism evidence="1 2">
    <name type="scientific">Bacillus xiamenensis</name>
    <dbReference type="NCBI Taxonomy" id="1178537"/>
    <lineage>
        <taxon>Bacteria</taxon>
        <taxon>Bacillati</taxon>
        <taxon>Bacillota</taxon>
        <taxon>Bacilli</taxon>
        <taxon>Bacillales</taxon>
        <taxon>Bacillaceae</taxon>
        <taxon>Bacillus</taxon>
    </lineage>
</organism>
<dbReference type="AlphaFoldDB" id="A0AAC9IH51"/>
<dbReference type="Proteomes" id="UP000177709">
    <property type="component" value="Chromosome"/>
</dbReference>
<proteinExistence type="predicted"/>
<evidence type="ECO:0000313" key="2">
    <source>
        <dbReference type="Proteomes" id="UP000177709"/>
    </source>
</evidence>
<accession>A0AAC9IH51</accession>
<dbReference type="Pfam" id="PF14072">
    <property type="entry name" value="DndB"/>
    <property type="match status" value="1"/>
</dbReference>
<dbReference type="KEGG" id="bxi:BK049_08635"/>
<evidence type="ECO:0000313" key="1">
    <source>
        <dbReference type="EMBL" id="AOZ88736.1"/>
    </source>
</evidence>
<reference evidence="1 2" key="1">
    <citation type="submission" date="2016-10" db="EMBL/GenBank/DDBJ databases">
        <title>Whole genome sequence of hyper active fibrinolysis bacterium Bacillus pumilus strain VV3 isolated from fermented rice.</title>
        <authorList>
            <person name="Mariadas V.A."/>
            <person name="Vijayaraghavan P."/>
            <person name="Dhandapani V."/>
        </authorList>
    </citation>
    <scope>NUCLEOTIDE SEQUENCE [LARGE SCALE GENOMIC DNA]</scope>
    <source>
        <strain evidence="1 2">VV3</strain>
    </source>
</reference>
<name>A0AAC9IH51_9BACI</name>
<dbReference type="RefSeq" id="WP_071168300.1">
    <property type="nucleotide sequence ID" value="NZ_CP017786.1"/>
</dbReference>
<dbReference type="CDD" id="cd16413">
    <property type="entry name" value="DGQHR_domain"/>
    <property type="match status" value="1"/>
</dbReference>
<sequence length="423" mass="49188">MKIPLIKIQQKKESFYISKMKVKDLKKYIVLNFRYPYIDSLNEMDELKFETYLEQLGQLKVEYRYGTNNIQRAINLDKMKKLSNYIKGDNNFLPNALILGCFKRDGDFIEDYSSLVKIENENLDMYSMKLDPTFELTAIDGQHRLAGLIMSDSEIIDELEVPIVLLFGVSLTVSSKIFIDINSNQKSVDKSLMYDLLPVLSEDNDNGKLKQKEINSLKKCHSICVTFYKSKSSPFYKQIRMLGTGTGSISQAFFVDQIYPHIHKGILENLSEQDQFEVLYSYFRMIRKTFQNDWPVLATDPTDLEHTEMVLNHKKSQLPKTLGVGAWLQIFPEIMQYIGFSKVRMEESFRDINNNLDFKIDLLKKIENLLYNLFKGLEGKIVWNESDYINIRDNINEEPIFITGTNKVAINNLAKKIKDILLS</sequence>
<gene>
    <name evidence="1" type="ORF">BK049_08635</name>
</gene>